<geneLocation type="mitochondrion" evidence="12"/>
<comment type="subcellular location">
    <subcellularLocation>
        <location evidence="1">Membrane</location>
        <topology evidence="1">Multi-pass membrane protein</topology>
    </subcellularLocation>
</comment>
<dbReference type="AlphaFoldDB" id="C7FIL3"/>
<sequence>MYLFMFICGMIVFLFNYKYLLINLLSIEYMMLMLLFSLLFNIYFYNIDFFFHMMFMTFMVAESVIGISLFISMIRNFGNNNIFNFNNLKF</sequence>
<keyword evidence="5" id="KW-1278">Translocase</keyword>
<dbReference type="GO" id="GO:0008137">
    <property type="term" value="F:NADH dehydrogenase (ubiquinone) activity"/>
    <property type="evidence" value="ECO:0007669"/>
    <property type="project" value="UniProtKB-EC"/>
</dbReference>
<evidence type="ECO:0000256" key="3">
    <source>
        <dbReference type="ARBA" id="ARBA00016612"/>
    </source>
</evidence>
<reference evidence="12" key="1">
    <citation type="journal article" date="2009" name="Genome Biol. Evol.">
        <title>Evolution of the mitochondrial genomes of gall midges (Diptera: Cecidomyiidae): rearrangement and severe truncation of tRNA genes.</title>
        <authorList>
            <person name="Beckenbach A.T."/>
            <person name="Joy J.B."/>
        </authorList>
    </citation>
    <scope>NUCLEOTIDE SEQUENCE</scope>
</reference>
<evidence type="ECO:0000256" key="2">
    <source>
        <dbReference type="ARBA" id="ARBA00010519"/>
    </source>
</evidence>
<evidence type="ECO:0000256" key="7">
    <source>
        <dbReference type="ARBA" id="ARBA00023027"/>
    </source>
</evidence>
<keyword evidence="6 11" id="KW-1133">Transmembrane helix</keyword>
<name>C7FIL3_RHOPM</name>
<dbReference type="InterPro" id="IPR039428">
    <property type="entry name" value="NUOK/Mnh_C1-like"/>
</dbReference>
<gene>
    <name evidence="12" type="primary">nad4L</name>
</gene>
<keyword evidence="4 11" id="KW-0812">Transmembrane</keyword>
<organism evidence="12">
    <name type="scientific">Rhopalomyia pomum</name>
    <name type="common">Sponge gall midge</name>
    <dbReference type="NCBI Taxonomy" id="608481"/>
    <lineage>
        <taxon>Eukaryota</taxon>
        <taxon>Metazoa</taxon>
        <taxon>Ecdysozoa</taxon>
        <taxon>Arthropoda</taxon>
        <taxon>Hexapoda</taxon>
        <taxon>Insecta</taxon>
        <taxon>Pterygota</taxon>
        <taxon>Neoptera</taxon>
        <taxon>Endopterygota</taxon>
        <taxon>Diptera</taxon>
        <taxon>Nematocera</taxon>
        <taxon>Sciaroidea</taxon>
        <taxon>Cecidomyiidae</taxon>
        <taxon>Rhopalomyia</taxon>
    </lineage>
</organism>
<accession>C7FIL3</accession>
<comment type="catalytic activity">
    <reaction evidence="10">
        <text>a ubiquinone + NADH + 5 H(+)(in) = a ubiquinol + NAD(+) + 4 H(+)(out)</text>
        <dbReference type="Rhea" id="RHEA:29091"/>
        <dbReference type="Rhea" id="RHEA-COMP:9565"/>
        <dbReference type="Rhea" id="RHEA-COMP:9566"/>
        <dbReference type="ChEBI" id="CHEBI:15378"/>
        <dbReference type="ChEBI" id="CHEBI:16389"/>
        <dbReference type="ChEBI" id="CHEBI:17976"/>
        <dbReference type="ChEBI" id="CHEBI:57540"/>
        <dbReference type="ChEBI" id="CHEBI:57945"/>
        <dbReference type="EC" id="7.1.1.2"/>
    </reaction>
</comment>
<keyword evidence="12" id="KW-0496">Mitochondrion</keyword>
<evidence type="ECO:0000256" key="4">
    <source>
        <dbReference type="ARBA" id="ARBA00022692"/>
    </source>
</evidence>
<evidence type="ECO:0000256" key="8">
    <source>
        <dbReference type="ARBA" id="ARBA00023136"/>
    </source>
</evidence>
<evidence type="ECO:0000256" key="5">
    <source>
        <dbReference type="ARBA" id="ARBA00022967"/>
    </source>
</evidence>
<proteinExistence type="inferred from homology"/>
<dbReference type="GO" id="GO:0016020">
    <property type="term" value="C:membrane"/>
    <property type="evidence" value="ECO:0007669"/>
    <property type="project" value="UniProtKB-SubCell"/>
</dbReference>
<dbReference type="EMBL" id="GQ387649">
    <property type="protein sequence ID" value="ACT80213.1"/>
    <property type="molecule type" value="Genomic_DNA"/>
</dbReference>
<evidence type="ECO:0000256" key="10">
    <source>
        <dbReference type="ARBA" id="ARBA00049551"/>
    </source>
</evidence>
<evidence type="ECO:0000256" key="6">
    <source>
        <dbReference type="ARBA" id="ARBA00022989"/>
    </source>
</evidence>
<dbReference type="Pfam" id="PF00420">
    <property type="entry name" value="Oxidored_q2"/>
    <property type="match status" value="1"/>
</dbReference>
<comment type="similarity">
    <text evidence="2">Belongs to the complex I subunit 4L family.</text>
</comment>
<evidence type="ECO:0000256" key="9">
    <source>
        <dbReference type="ARBA" id="ARBA00031586"/>
    </source>
</evidence>
<feature type="transmembrane region" description="Helical" evidence="11">
    <location>
        <begin position="49"/>
        <end position="71"/>
    </location>
</feature>
<evidence type="ECO:0000256" key="1">
    <source>
        <dbReference type="ARBA" id="ARBA00004141"/>
    </source>
</evidence>
<dbReference type="Gene3D" id="1.10.287.3510">
    <property type="match status" value="1"/>
</dbReference>
<feature type="transmembrane region" description="Helical" evidence="11">
    <location>
        <begin position="20"/>
        <end position="43"/>
    </location>
</feature>
<protein>
    <recommendedName>
        <fullName evidence="3">NADH-ubiquinone oxidoreductase chain 4L</fullName>
    </recommendedName>
    <alternativeName>
        <fullName evidence="9">NADH dehydrogenase subunit 4L</fullName>
    </alternativeName>
</protein>
<keyword evidence="7" id="KW-0520">NAD</keyword>
<keyword evidence="8 11" id="KW-0472">Membrane</keyword>
<evidence type="ECO:0000256" key="11">
    <source>
        <dbReference type="SAM" id="Phobius"/>
    </source>
</evidence>
<evidence type="ECO:0000313" key="12">
    <source>
        <dbReference type="EMBL" id="ACT80213.1"/>
    </source>
</evidence>